<proteinExistence type="inferred from homology"/>
<evidence type="ECO:0000313" key="9">
    <source>
        <dbReference type="EMBL" id="AYE61394.1"/>
    </source>
</evidence>
<dbReference type="InterPro" id="IPR003964">
    <property type="entry name" value="Carb_kinase"/>
</dbReference>
<feature type="domain" description="Aspartate/glutamate/uridylate kinase" evidence="8">
    <location>
        <begin position="2"/>
        <end position="108"/>
    </location>
</feature>
<dbReference type="EMBL" id="CP017982">
    <property type="protein sequence ID" value="AYE61394.1"/>
    <property type="molecule type" value="Genomic_DNA"/>
</dbReference>
<name>A0A2X0RC82_LACHE</name>
<dbReference type="InterPro" id="IPR036393">
    <property type="entry name" value="AceGlu_kinase-like_sf"/>
</dbReference>
<dbReference type="Gene3D" id="3.40.1160.10">
    <property type="entry name" value="Acetylglutamate kinase-like"/>
    <property type="match status" value="1"/>
</dbReference>
<dbReference type="Proteomes" id="UP000630086">
    <property type="component" value="Unassembled WGS sequence"/>
</dbReference>
<reference evidence="10" key="2">
    <citation type="submission" date="2020-07" db="EMBL/GenBank/DDBJ databases">
        <title>Draft genome sequence of Lactobacillus helveticus strain JCM 1062.</title>
        <authorList>
            <person name="Endo A."/>
            <person name="Maeno S."/>
            <person name="Kido Y."/>
        </authorList>
    </citation>
    <scope>NUCLEOTIDE SEQUENCE</scope>
    <source>
        <strain evidence="10">JCM 1062</strain>
    </source>
</reference>
<evidence type="ECO:0000313" key="10">
    <source>
        <dbReference type="EMBL" id="GFP12711.1"/>
    </source>
</evidence>
<protein>
    <recommendedName>
        <fullName evidence="3">carbamate kinase</fullName>
        <ecNumber evidence="3">2.7.2.2</ecNumber>
    </recommendedName>
</protein>
<evidence type="ECO:0000256" key="1">
    <source>
        <dbReference type="ARBA" id="ARBA00005118"/>
    </source>
</evidence>
<dbReference type="UniPathway" id="UPA00996">
    <property type="reaction ID" value="UER00366"/>
</dbReference>
<dbReference type="EC" id="2.7.2.2" evidence="3"/>
<dbReference type="GO" id="GO:0005829">
    <property type="term" value="C:cytosol"/>
    <property type="evidence" value="ECO:0007669"/>
    <property type="project" value="TreeGrafter"/>
</dbReference>
<evidence type="ECO:0000256" key="2">
    <source>
        <dbReference type="ARBA" id="ARBA00011066"/>
    </source>
</evidence>
<evidence type="ECO:0000313" key="11">
    <source>
        <dbReference type="Proteomes" id="UP000267794"/>
    </source>
</evidence>
<evidence type="ECO:0000256" key="5">
    <source>
        <dbReference type="ARBA" id="ARBA00022679"/>
    </source>
</evidence>
<dbReference type="AlphaFoldDB" id="A0A2X0RC82"/>
<dbReference type="SUPFAM" id="SSF53633">
    <property type="entry name" value="Carbamate kinase-like"/>
    <property type="match status" value="1"/>
</dbReference>
<evidence type="ECO:0000256" key="3">
    <source>
        <dbReference type="ARBA" id="ARBA00013070"/>
    </source>
</evidence>
<accession>A0A2X0RC82</accession>
<gene>
    <name evidence="9" type="ORF">BC335_0905</name>
    <name evidence="10" type="ORF">LHEJCM1062_05830</name>
</gene>
<organism evidence="9 11">
    <name type="scientific">Lactobacillus helveticus</name>
    <name type="common">Lactobacillus suntoryeus</name>
    <dbReference type="NCBI Taxonomy" id="1587"/>
    <lineage>
        <taxon>Bacteria</taxon>
        <taxon>Bacillati</taxon>
        <taxon>Bacillota</taxon>
        <taxon>Bacilli</taxon>
        <taxon>Lactobacillales</taxon>
        <taxon>Lactobacillaceae</taxon>
        <taxon>Lactobacillus</taxon>
    </lineage>
</organism>
<comment type="similarity">
    <text evidence="2">Belongs to the carbamate kinase family.</text>
</comment>
<dbReference type="GO" id="GO:0019546">
    <property type="term" value="P:L-arginine deiminase pathway"/>
    <property type="evidence" value="ECO:0007669"/>
    <property type="project" value="TreeGrafter"/>
</dbReference>
<dbReference type="PRINTS" id="PR01469">
    <property type="entry name" value="CARBMTKINASE"/>
</dbReference>
<evidence type="ECO:0000256" key="7">
    <source>
        <dbReference type="ARBA" id="ARBA00048467"/>
    </source>
</evidence>
<dbReference type="PANTHER" id="PTHR30409:SF1">
    <property type="entry name" value="CARBAMATE KINASE-RELATED"/>
    <property type="match status" value="1"/>
</dbReference>
<dbReference type="Pfam" id="PF00696">
    <property type="entry name" value="AA_kinase"/>
    <property type="match status" value="1"/>
</dbReference>
<dbReference type="InterPro" id="IPR001048">
    <property type="entry name" value="Asp/Glu/Uridylate_kinase"/>
</dbReference>
<keyword evidence="6 9" id="KW-0418">Kinase</keyword>
<sequence length="140" mass="15330">MKRIVVALGGNAIEAGDNSAAAQEKQVKKTMKVVAKMIENGDQVAIVHGNGPQVGNLLLQQYKGSSKDNLAMPLDTVVSMTQGSIGYWMQKALDDQFKHTNYPHQAVALITQIIVNANDPTFKNPTKPIGPFYTFNEMQR</sequence>
<dbReference type="EMBL" id="BLYV01000126">
    <property type="protein sequence ID" value="GFP12711.1"/>
    <property type="molecule type" value="Genomic_DNA"/>
</dbReference>
<comment type="catalytic activity">
    <reaction evidence="7">
        <text>hydrogencarbonate + NH4(+) + ATP = carbamoyl phosphate + ADP + H2O + H(+)</text>
        <dbReference type="Rhea" id="RHEA:10152"/>
        <dbReference type="ChEBI" id="CHEBI:15377"/>
        <dbReference type="ChEBI" id="CHEBI:15378"/>
        <dbReference type="ChEBI" id="CHEBI:17544"/>
        <dbReference type="ChEBI" id="CHEBI:28938"/>
        <dbReference type="ChEBI" id="CHEBI:30616"/>
        <dbReference type="ChEBI" id="CHEBI:58228"/>
        <dbReference type="ChEBI" id="CHEBI:456216"/>
        <dbReference type="EC" id="2.7.2.2"/>
    </reaction>
</comment>
<evidence type="ECO:0000259" key="8">
    <source>
        <dbReference type="Pfam" id="PF00696"/>
    </source>
</evidence>
<dbReference type="PANTHER" id="PTHR30409">
    <property type="entry name" value="CARBAMATE KINASE"/>
    <property type="match status" value="1"/>
</dbReference>
<keyword evidence="5" id="KW-0808">Transferase</keyword>
<dbReference type="Proteomes" id="UP000267794">
    <property type="component" value="Chromosome"/>
</dbReference>
<evidence type="ECO:0000256" key="4">
    <source>
        <dbReference type="ARBA" id="ARBA00022503"/>
    </source>
</evidence>
<comment type="pathway">
    <text evidence="1">Metabolic intermediate metabolism; carbamoyl phosphate degradation; CO(2) and NH(3) from carbamoyl phosphate: step 1/1.</text>
</comment>
<dbReference type="GO" id="GO:0008804">
    <property type="term" value="F:carbamate kinase activity"/>
    <property type="evidence" value="ECO:0007669"/>
    <property type="project" value="UniProtKB-EC"/>
</dbReference>
<evidence type="ECO:0000256" key="6">
    <source>
        <dbReference type="ARBA" id="ARBA00022777"/>
    </source>
</evidence>
<reference evidence="9 11" key="1">
    <citation type="submission" date="2016-10" db="EMBL/GenBank/DDBJ databases">
        <title>Complete genomic sequencing of Lactobacillus helveticus LH99 and comparative genome analysis.</title>
        <authorList>
            <person name="Li N."/>
            <person name="You C."/>
            <person name="Liu Z."/>
        </authorList>
    </citation>
    <scope>NUCLEOTIDE SEQUENCE [LARGE SCALE GENOMIC DNA]</scope>
    <source>
        <strain evidence="9 11">LH99</strain>
    </source>
</reference>
<keyword evidence="4" id="KW-0056">Arginine metabolism</keyword>